<dbReference type="PANTHER" id="PTHR46791">
    <property type="entry name" value="EXPRESSED PROTEIN"/>
    <property type="match status" value="1"/>
</dbReference>
<feature type="region of interest" description="Disordered" evidence="1">
    <location>
        <begin position="115"/>
        <end position="145"/>
    </location>
</feature>
<dbReference type="AlphaFoldDB" id="A0A165FXN2"/>
<evidence type="ECO:0000313" key="3">
    <source>
        <dbReference type="EMBL" id="KZT57341.1"/>
    </source>
</evidence>
<dbReference type="PANTHER" id="PTHR46791:SF5">
    <property type="entry name" value="CLR5 DOMAIN-CONTAINING PROTEIN-RELATED"/>
    <property type="match status" value="1"/>
</dbReference>
<organism evidence="3 4">
    <name type="scientific">Calocera cornea HHB12733</name>
    <dbReference type="NCBI Taxonomy" id="1353952"/>
    <lineage>
        <taxon>Eukaryota</taxon>
        <taxon>Fungi</taxon>
        <taxon>Dikarya</taxon>
        <taxon>Basidiomycota</taxon>
        <taxon>Agaricomycotina</taxon>
        <taxon>Dacrymycetes</taxon>
        <taxon>Dacrymycetales</taxon>
        <taxon>Dacrymycetaceae</taxon>
        <taxon>Calocera</taxon>
    </lineage>
</organism>
<gene>
    <name evidence="3" type="ORF">CALCODRAFT_434409</name>
</gene>
<accession>A0A165FXN2</accession>
<dbReference type="Proteomes" id="UP000076842">
    <property type="component" value="Unassembled WGS sequence"/>
</dbReference>
<proteinExistence type="predicted"/>
<keyword evidence="4" id="KW-1185">Reference proteome</keyword>
<feature type="domain" description="Integrase core" evidence="2">
    <location>
        <begin position="1"/>
        <end position="106"/>
    </location>
</feature>
<evidence type="ECO:0000259" key="2">
    <source>
        <dbReference type="Pfam" id="PF24764"/>
    </source>
</evidence>
<evidence type="ECO:0000313" key="4">
    <source>
        <dbReference type="Proteomes" id="UP000076842"/>
    </source>
</evidence>
<protein>
    <recommendedName>
        <fullName evidence="2">Integrase core domain-containing protein</fullName>
    </recommendedName>
</protein>
<dbReference type="EMBL" id="KV423965">
    <property type="protein sequence ID" value="KZT57341.1"/>
    <property type="molecule type" value="Genomic_DNA"/>
</dbReference>
<sequence length="219" mass="25124">MLQHRGPHRGSYIWGRSVHNTRIERLWVDVTNSFGRKWSNFFYSLETNHGLNPLNDDHIWLLQWLFLSDMNNDALTFQNQWNYHTLALDGRNQRPVVLFLVGCIQLGARGIDLQTQDDEEYGRDPPGFGVEHDRGPAQSQDNDLSNSGFGEVLDTGYDNGDQIPSRLNVVDPVPSICPLRPEQLRVLSEALEGQFTSTNSITLTERWRRGISICARFNR</sequence>
<dbReference type="InParanoid" id="A0A165FXN2"/>
<dbReference type="STRING" id="1353952.A0A165FXN2"/>
<dbReference type="OrthoDB" id="3353107at2759"/>
<evidence type="ECO:0000256" key="1">
    <source>
        <dbReference type="SAM" id="MobiDB-lite"/>
    </source>
</evidence>
<reference evidence="3 4" key="1">
    <citation type="journal article" date="2016" name="Mol. Biol. Evol.">
        <title>Comparative Genomics of Early-Diverging Mushroom-Forming Fungi Provides Insights into the Origins of Lignocellulose Decay Capabilities.</title>
        <authorList>
            <person name="Nagy L.G."/>
            <person name="Riley R."/>
            <person name="Tritt A."/>
            <person name="Adam C."/>
            <person name="Daum C."/>
            <person name="Floudas D."/>
            <person name="Sun H."/>
            <person name="Yadav J.S."/>
            <person name="Pangilinan J."/>
            <person name="Larsson K.H."/>
            <person name="Matsuura K."/>
            <person name="Barry K."/>
            <person name="Labutti K."/>
            <person name="Kuo R."/>
            <person name="Ohm R.A."/>
            <person name="Bhattacharya S.S."/>
            <person name="Shirouzu T."/>
            <person name="Yoshinaga Y."/>
            <person name="Martin F.M."/>
            <person name="Grigoriev I.V."/>
            <person name="Hibbett D.S."/>
        </authorList>
    </citation>
    <scope>NUCLEOTIDE SEQUENCE [LARGE SCALE GENOMIC DNA]</scope>
    <source>
        <strain evidence="3 4">HHB12733</strain>
    </source>
</reference>
<dbReference type="InterPro" id="IPR058913">
    <property type="entry name" value="Integrase_dom_put"/>
</dbReference>
<name>A0A165FXN2_9BASI</name>
<dbReference type="Pfam" id="PF24764">
    <property type="entry name" value="rva_4"/>
    <property type="match status" value="1"/>
</dbReference>